<dbReference type="RefSeq" id="WP_015613796.1">
    <property type="nucleotide sequence ID" value="NC_021182.1"/>
</dbReference>
<dbReference type="InterPro" id="IPR015422">
    <property type="entry name" value="PyrdxlP-dep_Trfase_small"/>
</dbReference>
<evidence type="ECO:0000259" key="7">
    <source>
        <dbReference type="Pfam" id="PF00266"/>
    </source>
</evidence>
<dbReference type="AlphaFoldDB" id="R4K4J1"/>
<dbReference type="NCBIfam" id="TIGR01977">
    <property type="entry name" value="am_tr_V_EF2568"/>
    <property type="match status" value="1"/>
</dbReference>
<comment type="similarity">
    <text evidence="2">Belongs to the class-V pyridoxal-phosphate-dependent aminotransferase family. Csd subfamily.</text>
</comment>
<evidence type="ECO:0000313" key="8">
    <source>
        <dbReference type="EMBL" id="AGK95469.1"/>
    </source>
</evidence>
<dbReference type="InterPro" id="IPR016454">
    <property type="entry name" value="Cysteine_dSase"/>
</dbReference>
<dbReference type="InterPro" id="IPR000192">
    <property type="entry name" value="Aminotrans_V_dom"/>
</dbReference>
<dbReference type="PROSITE" id="PS00595">
    <property type="entry name" value="AA_TRANSFER_CLASS_5"/>
    <property type="match status" value="1"/>
</dbReference>
<dbReference type="InterPro" id="IPR020578">
    <property type="entry name" value="Aminotrans_V_PyrdxlP_BS"/>
</dbReference>
<dbReference type="Pfam" id="PF00266">
    <property type="entry name" value="Aminotran_5"/>
    <property type="match status" value="1"/>
</dbReference>
<dbReference type="InterPro" id="IPR015424">
    <property type="entry name" value="PyrdxlP-dep_Trfase"/>
</dbReference>
<feature type="domain" description="Aminotransferase class V" evidence="7">
    <location>
        <begin position="2"/>
        <end position="366"/>
    </location>
</feature>
<keyword evidence="9" id="KW-1185">Reference proteome</keyword>
<dbReference type="Proteomes" id="UP000013523">
    <property type="component" value="Chromosome"/>
</dbReference>
<evidence type="ECO:0000256" key="5">
    <source>
        <dbReference type="ARBA" id="ARBA00050776"/>
    </source>
</evidence>
<evidence type="ECO:0000313" key="9">
    <source>
        <dbReference type="Proteomes" id="UP000013523"/>
    </source>
</evidence>
<dbReference type="EC" id="2.8.1.7" evidence="3"/>
<dbReference type="GO" id="GO:0031071">
    <property type="term" value="F:cysteine desulfurase activity"/>
    <property type="evidence" value="ECO:0007669"/>
    <property type="project" value="UniProtKB-EC"/>
</dbReference>
<evidence type="ECO:0000256" key="3">
    <source>
        <dbReference type="ARBA" id="ARBA00012239"/>
    </source>
</evidence>
<gene>
    <name evidence="8" type="ORF">Clopa_0409</name>
</gene>
<dbReference type="PANTHER" id="PTHR43586">
    <property type="entry name" value="CYSTEINE DESULFURASE"/>
    <property type="match status" value="1"/>
</dbReference>
<comment type="cofactor">
    <cofactor evidence="1 6">
        <name>pyridoxal 5'-phosphate</name>
        <dbReference type="ChEBI" id="CHEBI:597326"/>
    </cofactor>
</comment>
<protein>
    <recommendedName>
        <fullName evidence="3">cysteine desulfurase</fullName>
        <ecNumber evidence="3">2.8.1.7</ecNumber>
    </recommendedName>
</protein>
<dbReference type="Gene3D" id="3.40.640.10">
    <property type="entry name" value="Type I PLP-dependent aspartate aminotransferase-like (Major domain)"/>
    <property type="match status" value="1"/>
</dbReference>
<evidence type="ECO:0000256" key="6">
    <source>
        <dbReference type="RuleBase" id="RU004504"/>
    </source>
</evidence>
<dbReference type="STRING" id="86416.Clopa_0409"/>
<dbReference type="PANTHER" id="PTHR43586:SF4">
    <property type="entry name" value="ISOPENICILLIN N EPIMERASE"/>
    <property type="match status" value="1"/>
</dbReference>
<dbReference type="Gene3D" id="3.90.1150.10">
    <property type="entry name" value="Aspartate Aminotransferase, domain 1"/>
    <property type="match status" value="1"/>
</dbReference>
<dbReference type="SUPFAM" id="SSF53383">
    <property type="entry name" value="PLP-dependent transferases"/>
    <property type="match status" value="1"/>
</dbReference>
<reference evidence="8 9" key="1">
    <citation type="submission" date="2012-01" db="EMBL/GenBank/DDBJ databases">
        <title>Complete sequence of chromosome of Clostridium pasteurianum BC1.</title>
        <authorList>
            <consortium name="US DOE Joint Genome Institute"/>
            <person name="Lucas S."/>
            <person name="Han J."/>
            <person name="Lapidus A."/>
            <person name="Cheng J.-F."/>
            <person name="Goodwin L."/>
            <person name="Pitluck S."/>
            <person name="Peters L."/>
            <person name="Mikhailova N."/>
            <person name="Teshima H."/>
            <person name="Detter J.C."/>
            <person name="Han C."/>
            <person name="Tapia R."/>
            <person name="Land M."/>
            <person name="Hauser L."/>
            <person name="Kyrpides N."/>
            <person name="Ivanova N."/>
            <person name="Pagani I."/>
            <person name="Dunn J."/>
            <person name="Taghavi S."/>
            <person name="Francis A."/>
            <person name="van der Lelie D."/>
            <person name="Woyke T."/>
        </authorList>
    </citation>
    <scope>NUCLEOTIDE SEQUENCE [LARGE SCALE GENOMIC DNA]</scope>
    <source>
        <strain evidence="8 9">BC1</strain>
    </source>
</reference>
<dbReference type="InterPro" id="IPR015421">
    <property type="entry name" value="PyrdxlP-dep_Trfase_major"/>
</dbReference>
<dbReference type="InterPro" id="IPR010969">
    <property type="entry name" value="Cys_dSase-rel_unknwn_funct"/>
</dbReference>
<dbReference type="PATRIC" id="fig|86416.3.peg.387"/>
<dbReference type="KEGG" id="cpas:Clopa_0409"/>
<dbReference type="eggNOG" id="COG0520">
    <property type="taxonomic scope" value="Bacteria"/>
</dbReference>
<name>R4K4J1_CLOPA</name>
<dbReference type="HOGENOM" id="CLU_003433_2_4_9"/>
<evidence type="ECO:0000256" key="2">
    <source>
        <dbReference type="ARBA" id="ARBA00010447"/>
    </source>
</evidence>
<evidence type="ECO:0000256" key="1">
    <source>
        <dbReference type="ARBA" id="ARBA00001933"/>
    </source>
</evidence>
<comment type="catalytic activity">
    <reaction evidence="5">
        <text>(sulfur carrier)-H + L-cysteine = (sulfur carrier)-SH + L-alanine</text>
        <dbReference type="Rhea" id="RHEA:43892"/>
        <dbReference type="Rhea" id="RHEA-COMP:14737"/>
        <dbReference type="Rhea" id="RHEA-COMP:14739"/>
        <dbReference type="ChEBI" id="CHEBI:29917"/>
        <dbReference type="ChEBI" id="CHEBI:35235"/>
        <dbReference type="ChEBI" id="CHEBI:57972"/>
        <dbReference type="ChEBI" id="CHEBI:64428"/>
        <dbReference type="EC" id="2.8.1.7"/>
    </reaction>
</comment>
<dbReference type="OrthoDB" id="9804366at2"/>
<evidence type="ECO:0000256" key="4">
    <source>
        <dbReference type="ARBA" id="ARBA00022898"/>
    </source>
</evidence>
<proteinExistence type="inferred from homology"/>
<dbReference type="EMBL" id="CP003261">
    <property type="protein sequence ID" value="AGK95469.1"/>
    <property type="molecule type" value="Genomic_DNA"/>
</dbReference>
<dbReference type="PIRSF" id="PIRSF005572">
    <property type="entry name" value="NifS"/>
    <property type="match status" value="1"/>
</dbReference>
<keyword evidence="4" id="KW-0663">Pyridoxal phosphate</keyword>
<sequence length="378" mass="41423">MIYFDNAATSFPKPPQVAKAVFNAINTLGNPSRGSYKLSLDASRKVYTAREKIAKLFNLDNPLNVAFTSNATESLNIAIKGSFKANDHIITTAMEHNSVLRPIYEIRKNGVQISIIKCDKKGLLDYYELENGIKENTKAIICTHASNLTGNLIDIKKLGKICKDHNLLFILDASQTAGVFPIDMKADYIDILCFTGHKSLYGPQGTGGICINDTVNIVPLKTGGSGSFSFSQQHPNTMPDALEAGTINVHGIAGLLAGIEFIEDTGIDKIRDHELKLMWQFYNGIKDIPRIKIYGDFSTTLRSPIVSLNIDSYDSKDISQELADTYDIATRAGAHCAPLMHKALGTENQGAVRFSFSYFNTSEEVDIAISALKKLSDS</sequence>
<accession>R4K4J1</accession>
<organism evidence="8 9">
    <name type="scientific">Clostridium pasteurianum BC1</name>
    <dbReference type="NCBI Taxonomy" id="86416"/>
    <lineage>
        <taxon>Bacteria</taxon>
        <taxon>Bacillati</taxon>
        <taxon>Bacillota</taxon>
        <taxon>Clostridia</taxon>
        <taxon>Eubacteriales</taxon>
        <taxon>Clostridiaceae</taxon>
        <taxon>Clostridium</taxon>
    </lineage>
</organism>